<dbReference type="Proteomes" id="UP000532194">
    <property type="component" value="Unassembled WGS sequence"/>
</dbReference>
<evidence type="ECO:0000256" key="1">
    <source>
        <dbReference type="ARBA" id="ARBA00004196"/>
    </source>
</evidence>
<sequence length="762" mass="82844">MTGNKNAWRAPLAGLASVAMIATMGVAASTANAAGDVPAYDFTVTFNAGSEGTVSGKETYSEKASVAAPNGKLAYDASSYALASVVATPNNASKDVVFTGWYTAPQGGEKFDPSTFLNKDVTLYAHYALPDDVVTVNFNGGEADYPYTGSNVIKVSKADNKIAKWELPTDRPDNQKALTGWETVSPTSPTEVAVSDDQLTSNLKAVFPSNGNSDPVTLDLDPVTAKAVTVEFDIAGNGYDPAAGDSRVDVKVGDSIELATGFASYDNKLQKRATAWQDQSGDTLESKLDVDEAKAAELTAKGESRWNVNGTKFQAAFVATYYTEINDVDVPFGEELVDSGSKAKLEAAPERNSDYSFAYYTKGVNENSGKHSYSTVKFDEALRGNVNLAAQWSTAKAVVKFNYNYAGKIDEKYYASGDTFTLPTATRDGWTLLGWYVATGTPSNPFQSNGGSEFFYSKNTIGSRPANVNLNNGTHTIEYFDQFKLPANAKLRINDNGNLEWLDTKVADGYDNDGNAKYKSEWKNIYNEVFAAWKRAGADELNNLINQAPIQNENGTAITENKDFTNWSEYVEVMNEIEADKAALENKGELSNEEAAKLAERVQAAQDKLVQTAPVKVYRLYNKWNGDHVYTTSQDESSALSKLGWKAEGVQFNVTTVKFGNAKAVYRLYNPYNGEHLLTADKTEAAGLAEAGWVFDKDGSLTDEDGNPVYFYAPQGATTGVTRLFNPYETVGTHLYTTSSDEIAKNVKLGWIQENVLFNVVK</sequence>
<dbReference type="Gene3D" id="2.60.40.4270">
    <property type="entry name" value="Listeria-Bacteroides repeat domain"/>
    <property type="match status" value="1"/>
</dbReference>
<name>A0A7Y0ERB3_9BIFI</name>
<proteinExistence type="predicted"/>
<feature type="domain" description="DUF5648" evidence="4">
    <location>
        <begin position="710"/>
        <end position="760"/>
    </location>
</feature>
<dbReference type="EMBL" id="JAAIII010000007">
    <property type="protein sequence ID" value="NMM95009.1"/>
    <property type="molecule type" value="Genomic_DNA"/>
</dbReference>
<dbReference type="InterPro" id="IPR043708">
    <property type="entry name" value="DUF5648"/>
</dbReference>
<comment type="caution">
    <text evidence="5">The sequence shown here is derived from an EMBL/GenBank/DDBJ whole genome shotgun (WGS) entry which is preliminary data.</text>
</comment>
<evidence type="ECO:0000259" key="4">
    <source>
        <dbReference type="Pfam" id="PF18885"/>
    </source>
</evidence>
<reference evidence="5 6" key="1">
    <citation type="submission" date="2020-02" db="EMBL/GenBank/DDBJ databases">
        <title>Characterization of phylogenetic diversity of novel bifidobacterial species isolated in Czech ZOOs.</title>
        <authorList>
            <person name="Lugli G.A."/>
            <person name="Vera N.B."/>
            <person name="Ventura M."/>
        </authorList>
    </citation>
    <scope>NUCLEOTIDE SEQUENCE [LARGE SCALE GENOMIC DNA]</scope>
    <source>
        <strain evidence="5 6">DSM 109957</strain>
    </source>
</reference>
<dbReference type="RefSeq" id="WP_169173010.1">
    <property type="nucleotide sequence ID" value="NZ_JAAIII010000007.1"/>
</dbReference>
<comment type="subcellular location">
    <subcellularLocation>
        <location evidence="1">Cell envelope</location>
    </subcellularLocation>
</comment>
<evidence type="ECO:0000256" key="3">
    <source>
        <dbReference type="SAM" id="SignalP"/>
    </source>
</evidence>
<dbReference type="InterPro" id="IPR042229">
    <property type="entry name" value="Listeria/Bacterioides_rpt_sf"/>
</dbReference>
<gene>
    <name evidence="5" type="ORF">G1C95_2197</name>
</gene>
<evidence type="ECO:0000313" key="6">
    <source>
        <dbReference type="Proteomes" id="UP000532194"/>
    </source>
</evidence>
<keyword evidence="2" id="KW-0175">Coiled coil</keyword>
<dbReference type="Pfam" id="PF09479">
    <property type="entry name" value="Flg_new"/>
    <property type="match status" value="2"/>
</dbReference>
<accession>A0A7Y0ERB3</accession>
<protein>
    <recommendedName>
        <fullName evidence="4">DUF5648 domain-containing protein</fullName>
    </recommendedName>
</protein>
<feature type="domain" description="DUF5648" evidence="4">
    <location>
        <begin position="608"/>
        <end position="694"/>
    </location>
</feature>
<keyword evidence="6" id="KW-1185">Reference proteome</keyword>
<evidence type="ECO:0000256" key="2">
    <source>
        <dbReference type="SAM" id="Coils"/>
    </source>
</evidence>
<feature type="signal peptide" evidence="3">
    <location>
        <begin position="1"/>
        <end position="33"/>
    </location>
</feature>
<dbReference type="Pfam" id="PF18885">
    <property type="entry name" value="DUF5648"/>
    <property type="match status" value="2"/>
</dbReference>
<dbReference type="InterPro" id="IPR013378">
    <property type="entry name" value="InlB-like_B-rpt"/>
</dbReference>
<feature type="chain" id="PRO_5030743988" description="DUF5648 domain-containing protein" evidence="3">
    <location>
        <begin position="34"/>
        <end position="762"/>
    </location>
</feature>
<organism evidence="5 6">
    <name type="scientific">Bifidobacterium oedipodis</name>
    <dbReference type="NCBI Taxonomy" id="2675322"/>
    <lineage>
        <taxon>Bacteria</taxon>
        <taxon>Bacillati</taxon>
        <taxon>Actinomycetota</taxon>
        <taxon>Actinomycetes</taxon>
        <taxon>Bifidobacteriales</taxon>
        <taxon>Bifidobacteriaceae</taxon>
        <taxon>Bifidobacterium</taxon>
    </lineage>
</organism>
<dbReference type="AlphaFoldDB" id="A0A7Y0ERB3"/>
<keyword evidence="3" id="KW-0732">Signal</keyword>
<feature type="coiled-coil region" evidence="2">
    <location>
        <begin position="574"/>
        <end position="601"/>
    </location>
</feature>
<evidence type="ECO:0000313" key="5">
    <source>
        <dbReference type="EMBL" id="NMM95009.1"/>
    </source>
</evidence>
<dbReference type="GO" id="GO:0030313">
    <property type="term" value="C:cell envelope"/>
    <property type="evidence" value="ECO:0007669"/>
    <property type="project" value="UniProtKB-SubCell"/>
</dbReference>